<sequence>LLTFGIFYEYVLLDGHRIIPTSRLLRKTAGSSIVKVLLNGQYYTRELVSVFWHAQSSLNDKTLWAEISWMRKAKCKPFMPDPWEKYLELEIKFCKFGRYHDLDHPDAPPQFIKFNQISCQLAHGQHTSMKPKLWITTSMARVCTLDTSSYILANQII</sequence>
<evidence type="ECO:0000313" key="2">
    <source>
        <dbReference type="Proteomes" id="UP000076761"/>
    </source>
</evidence>
<gene>
    <name evidence="1" type="ORF">NEOLEDRAFT_1070900</name>
</gene>
<name>A0A165QRT5_9AGAM</name>
<feature type="non-terminal residue" evidence="1">
    <location>
        <position position="1"/>
    </location>
</feature>
<dbReference type="Proteomes" id="UP000076761">
    <property type="component" value="Unassembled WGS sequence"/>
</dbReference>
<dbReference type="InParanoid" id="A0A165QRT5"/>
<proteinExistence type="predicted"/>
<protein>
    <submittedName>
        <fullName evidence="1">Uncharacterized protein</fullName>
    </submittedName>
</protein>
<dbReference type="AlphaFoldDB" id="A0A165QRT5"/>
<dbReference type="EMBL" id="KV425592">
    <property type="protein sequence ID" value="KZT22789.1"/>
    <property type="molecule type" value="Genomic_DNA"/>
</dbReference>
<reference evidence="1 2" key="1">
    <citation type="journal article" date="2016" name="Mol. Biol. Evol.">
        <title>Comparative Genomics of Early-Diverging Mushroom-Forming Fungi Provides Insights into the Origins of Lignocellulose Decay Capabilities.</title>
        <authorList>
            <person name="Nagy L.G."/>
            <person name="Riley R."/>
            <person name="Tritt A."/>
            <person name="Adam C."/>
            <person name="Daum C."/>
            <person name="Floudas D."/>
            <person name="Sun H."/>
            <person name="Yadav J.S."/>
            <person name="Pangilinan J."/>
            <person name="Larsson K.H."/>
            <person name="Matsuura K."/>
            <person name="Barry K."/>
            <person name="Labutti K."/>
            <person name="Kuo R."/>
            <person name="Ohm R.A."/>
            <person name="Bhattacharya S.S."/>
            <person name="Shirouzu T."/>
            <person name="Yoshinaga Y."/>
            <person name="Martin F.M."/>
            <person name="Grigoriev I.V."/>
            <person name="Hibbett D.S."/>
        </authorList>
    </citation>
    <scope>NUCLEOTIDE SEQUENCE [LARGE SCALE GENOMIC DNA]</scope>
    <source>
        <strain evidence="1 2">HHB14362 ss-1</strain>
    </source>
</reference>
<dbReference type="OrthoDB" id="3239894at2759"/>
<organism evidence="1 2">
    <name type="scientific">Neolentinus lepideus HHB14362 ss-1</name>
    <dbReference type="NCBI Taxonomy" id="1314782"/>
    <lineage>
        <taxon>Eukaryota</taxon>
        <taxon>Fungi</taxon>
        <taxon>Dikarya</taxon>
        <taxon>Basidiomycota</taxon>
        <taxon>Agaricomycotina</taxon>
        <taxon>Agaricomycetes</taxon>
        <taxon>Gloeophyllales</taxon>
        <taxon>Gloeophyllaceae</taxon>
        <taxon>Neolentinus</taxon>
    </lineage>
</organism>
<evidence type="ECO:0000313" key="1">
    <source>
        <dbReference type="EMBL" id="KZT22789.1"/>
    </source>
</evidence>
<accession>A0A165QRT5</accession>
<keyword evidence="2" id="KW-1185">Reference proteome</keyword>